<protein>
    <submittedName>
        <fullName evidence="1">Uncharacterized protein</fullName>
    </submittedName>
</protein>
<dbReference type="Proteomes" id="UP001596118">
    <property type="component" value="Unassembled WGS sequence"/>
</dbReference>
<gene>
    <name evidence="1" type="ORF">ACFPM1_15200</name>
</gene>
<keyword evidence="2" id="KW-1185">Reference proteome</keyword>
<evidence type="ECO:0000313" key="2">
    <source>
        <dbReference type="Proteomes" id="UP001596118"/>
    </source>
</evidence>
<sequence>MNYATGTATSKTGLINMYIHGGTLLSVLTLLVGLVSTGTVDAAIQVWWQLALLKSSSSDIFLPETASQ</sequence>
<dbReference type="RefSeq" id="WP_256413091.1">
    <property type="nucleotide sequence ID" value="NZ_JANHDM010000016.1"/>
</dbReference>
<proteinExistence type="predicted"/>
<comment type="caution">
    <text evidence="1">The sequence shown here is derived from an EMBL/GenBank/DDBJ whole genome shotgun (WGS) entry which is preliminary data.</text>
</comment>
<organism evidence="1 2">
    <name type="scientific">Halorubrum rubrum</name>
    <dbReference type="NCBI Taxonomy" id="1126240"/>
    <lineage>
        <taxon>Archaea</taxon>
        <taxon>Methanobacteriati</taxon>
        <taxon>Methanobacteriota</taxon>
        <taxon>Stenosarchaea group</taxon>
        <taxon>Halobacteria</taxon>
        <taxon>Halobacteriales</taxon>
        <taxon>Haloferacaceae</taxon>
        <taxon>Halorubrum</taxon>
    </lineage>
</organism>
<evidence type="ECO:0000313" key="1">
    <source>
        <dbReference type="EMBL" id="MFC5280096.1"/>
    </source>
</evidence>
<dbReference type="EMBL" id="JBHSKY010000018">
    <property type="protein sequence ID" value="MFC5280096.1"/>
    <property type="molecule type" value="Genomic_DNA"/>
</dbReference>
<dbReference type="AlphaFoldDB" id="A0ABD5R5F6"/>
<name>A0ABD5R5F6_9EURY</name>
<reference evidence="1 2" key="1">
    <citation type="journal article" date="2019" name="Int. J. Syst. Evol. Microbiol.">
        <title>The Global Catalogue of Microorganisms (GCM) 10K type strain sequencing project: providing services to taxonomists for standard genome sequencing and annotation.</title>
        <authorList>
            <consortium name="The Broad Institute Genomics Platform"/>
            <consortium name="The Broad Institute Genome Sequencing Center for Infectious Disease"/>
            <person name="Wu L."/>
            <person name="Ma J."/>
        </authorList>
    </citation>
    <scope>NUCLEOTIDE SEQUENCE [LARGE SCALE GENOMIC DNA]</scope>
    <source>
        <strain evidence="1 2">CGMCC 1.12124</strain>
    </source>
</reference>
<accession>A0ABD5R5F6</accession>